<reference evidence="3 4" key="1">
    <citation type="submission" date="2018-11" db="EMBL/GenBank/DDBJ databases">
        <title>Genome sequence of strain 7197.</title>
        <authorList>
            <person name="Gao J."/>
            <person name="Sun J."/>
        </authorList>
    </citation>
    <scope>NUCLEOTIDE SEQUENCE [LARGE SCALE GENOMIC DNA]</scope>
    <source>
        <strain evidence="3 4">7197</strain>
    </source>
</reference>
<dbReference type="CDD" id="cd11301">
    <property type="entry name" value="Fut1_Fut2_like"/>
    <property type="match status" value="1"/>
</dbReference>
<keyword evidence="1 3" id="KW-0328">Glycosyltransferase</keyword>
<accession>A0A3N9P853</accession>
<dbReference type="RefSeq" id="WP_124695160.1">
    <property type="nucleotide sequence ID" value="NZ_JBHUFE010000004.1"/>
</dbReference>
<proteinExistence type="predicted"/>
<dbReference type="EMBL" id="RQPI01000003">
    <property type="protein sequence ID" value="RQW12431.1"/>
    <property type="molecule type" value="Genomic_DNA"/>
</dbReference>
<evidence type="ECO:0000313" key="3">
    <source>
        <dbReference type="EMBL" id="RQW12431.1"/>
    </source>
</evidence>
<organism evidence="3 4">
    <name type="scientific">Paenibacillus rhizophilus</name>
    <dbReference type="NCBI Taxonomy" id="1850366"/>
    <lineage>
        <taxon>Bacteria</taxon>
        <taxon>Bacillati</taxon>
        <taxon>Bacillota</taxon>
        <taxon>Bacilli</taxon>
        <taxon>Bacillales</taxon>
        <taxon>Paenibacillaceae</taxon>
        <taxon>Paenibacillus</taxon>
    </lineage>
</organism>
<evidence type="ECO:0000256" key="1">
    <source>
        <dbReference type="ARBA" id="ARBA00022676"/>
    </source>
</evidence>
<dbReference type="PANTHER" id="PTHR11927">
    <property type="entry name" value="GALACTOSIDE 2-L-FUCOSYLTRANSFERASE"/>
    <property type="match status" value="1"/>
</dbReference>
<dbReference type="GO" id="GO:0005975">
    <property type="term" value="P:carbohydrate metabolic process"/>
    <property type="evidence" value="ECO:0007669"/>
    <property type="project" value="InterPro"/>
</dbReference>
<keyword evidence="2 3" id="KW-0808">Transferase</keyword>
<dbReference type="Pfam" id="PF01531">
    <property type="entry name" value="Glyco_transf_11"/>
    <property type="match status" value="1"/>
</dbReference>
<dbReference type="PANTHER" id="PTHR11927:SF9">
    <property type="entry name" value="L-FUCOSYLTRANSFERASE"/>
    <property type="match status" value="1"/>
</dbReference>
<keyword evidence="4" id="KW-1185">Reference proteome</keyword>
<dbReference type="GO" id="GO:0016020">
    <property type="term" value="C:membrane"/>
    <property type="evidence" value="ECO:0007669"/>
    <property type="project" value="InterPro"/>
</dbReference>
<name>A0A3N9P853_9BACL</name>
<dbReference type="Proteomes" id="UP000282529">
    <property type="component" value="Unassembled WGS sequence"/>
</dbReference>
<protein>
    <submittedName>
        <fullName evidence="3">Alpha-1,2-fucosyltransferase</fullName>
    </submittedName>
</protein>
<dbReference type="AlphaFoldDB" id="A0A3N9P853"/>
<sequence>MIILKLTGGLGNQIFQYAYARFIQEMYNEPLFFDTTAYKKYKIRNFSLFNLNISKEIQDIQFSGLNKYDFVRLKIHQKIYRAYQRFYKLTFERDATGERNFLKYSRKGLYFTFDRQYYSSIKVDKRIKCIYGYFQSERYFENIKNEIKTELKVITKPSEKAQFYLNEILSSNAIGVSIRCGEDYINSHLNVCSKEYYYKGMEIIASKVKNPVFYIFSDNINVVKEFYNFKYPVKFIDNLPDYESLRLLYSCKHFVIANSSFSWAGAYLSDNEQKIIVAPSKWYKNSLRNPDIYLKSMILVEV</sequence>
<dbReference type="OrthoDB" id="9794601at2"/>
<dbReference type="GO" id="GO:0008107">
    <property type="term" value="F:galactoside 2-alpha-L-fucosyltransferase activity"/>
    <property type="evidence" value="ECO:0007669"/>
    <property type="project" value="InterPro"/>
</dbReference>
<evidence type="ECO:0000256" key="2">
    <source>
        <dbReference type="ARBA" id="ARBA00022679"/>
    </source>
</evidence>
<comment type="caution">
    <text evidence="3">The sequence shown here is derived from an EMBL/GenBank/DDBJ whole genome shotgun (WGS) entry which is preliminary data.</text>
</comment>
<gene>
    <name evidence="3" type="ORF">EH198_08815</name>
</gene>
<dbReference type="InterPro" id="IPR002516">
    <property type="entry name" value="Glyco_trans_11"/>
</dbReference>
<evidence type="ECO:0000313" key="4">
    <source>
        <dbReference type="Proteomes" id="UP000282529"/>
    </source>
</evidence>